<evidence type="ECO:0000256" key="1">
    <source>
        <dbReference type="ARBA" id="ARBA00008324"/>
    </source>
</evidence>
<feature type="domain" description="Thioesterase" evidence="3">
    <location>
        <begin position="54"/>
        <end position="130"/>
    </location>
</feature>
<evidence type="ECO:0000313" key="5">
    <source>
        <dbReference type="Proteomes" id="UP000530424"/>
    </source>
</evidence>
<dbReference type="RefSeq" id="WP_246303557.1">
    <property type="nucleotide sequence ID" value="NZ_JACCFP010000001.1"/>
</dbReference>
<dbReference type="AlphaFoldDB" id="A0A853C660"/>
<keyword evidence="2" id="KW-0378">Hydrolase</keyword>
<dbReference type="PANTHER" id="PTHR43240">
    <property type="entry name" value="1,4-DIHYDROXY-2-NAPHTHOYL-COA THIOESTERASE 1"/>
    <property type="match status" value="1"/>
</dbReference>
<dbReference type="Gene3D" id="3.10.129.10">
    <property type="entry name" value="Hotdog Thioesterase"/>
    <property type="match status" value="1"/>
</dbReference>
<dbReference type="EMBL" id="JACCFP010000001">
    <property type="protein sequence ID" value="NYJ03325.1"/>
    <property type="molecule type" value="Genomic_DNA"/>
</dbReference>
<evidence type="ECO:0000256" key="2">
    <source>
        <dbReference type="ARBA" id="ARBA00022801"/>
    </source>
</evidence>
<dbReference type="GO" id="GO:0061522">
    <property type="term" value="F:1,4-dihydroxy-2-naphthoyl-CoA thioesterase activity"/>
    <property type="evidence" value="ECO:0007669"/>
    <property type="project" value="TreeGrafter"/>
</dbReference>
<dbReference type="NCBIfam" id="TIGR00369">
    <property type="entry name" value="unchar_dom_1"/>
    <property type="match status" value="1"/>
</dbReference>
<reference evidence="4 5" key="1">
    <citation type="submission" date="2020-07" db="EMBL/GenBank/DDBJ databases">
        <title>Sequencing the genomes of 1000 actinobacteria strains.</title>
        <authorList>
            <person name="Klenk H.-P."/>
        </authorList>
    </citation>
    <scope>NUCLEOTIDE SEQUENCE [LARGE SCALE GENOMIC DNA]</scope>
    <source>
        <strain evidence="4 5">DSM 103833</strain>
    </source>
</reference>
<keyword evidence="5" id="KW-1185">Reference proteome</keyword>
<sequence length="143" mass="15451">MADESRDWMSAPAPDVAGGASGAFVEHLGLRLVSVTGDEVHGTWTARPHLHQPYGIVHGGVHCSVVETLASVAAATWLGDRGKVVGVNNSTDFFRAVTEGEMTSRATPVHRGRLQQVWVVETRDVADRLVARGQVRIQNIYPD</sequence>
<dbReference type="GO" id="GO:0005829">
    <property type="term" value="C:cytosol"/>
    <property type="evidence" value="ECO:0007669"/>
    <property type="project" value="TreeGrafter"/>
</dbReference>
<dbReference type="InterPro" id="IPR003736">
    <property type="entry name" value="PAAI_dom"/>
</dbReference>
<evidence type="ECO:0000313" key="4">
    <source>
        <dbReference type="EMBL" id="NYJ03325.1"/>
    </source>
</evidence>
<name>A0A853C660_9ACTN</name>
<dbReference type="Proteomes" id="UP000530424">
    <property type="component" value="Unassembled WGS sequence"/>
</dbReference>
<organism evidence="4 5">
    <name type="scientific">Nocardioides thalensis</name>
    <dbReference type="NCBI Taxonomy" id="1914755"/>
    <lineage>
        <taxon>Bacteria</taxon>
        <taxon>Bacillati</taxon>
        <taxon>Actinomycetota</taxon>
        <taxon>Actinomycetes</taxon>
        <taxon>Propionibacteriales</taxon>
        <taxon>Nocardioidaceae</taxon>
        <taxon>Nocardioides</taxon>
    </lineage>
</organism>
<dbReference type="SUPFAM" id="SSF54637">
    <property type="entry name" value="Thioesterase/thiol ester dehydrase-isomerase"/>
    <property type="match status" value="1"/>
</dbReference>
<evidence type="ECO:0000259" key="3">
    <source>
        <dbReference type="Pfam" id="PF03061"/>
    </source>
</evidence>
<dbReference type="PANTHER" id="PTHR43240:SF5">
    <property type="entry name" value="1,4-DIHYDROXY-2-NAPHTHOYL-COA THIOESTERASE 1"/>
    <property type="match status" value="1"/>
</dbReference>
<gene>
    <name evidence="4" type="ORF">HNR19_004023</name>
</gene>
<comment type="caution">
    <text evidence="4">The sequence shown here is derived from an EMBL/GenBank/DDBJ whole genome shotgun (WGS) entry which is preliminary data.</text>
</comment>
<proteinExistence type="inferred from homology"/>
<comment type="similarity">
    <text evidence="1">Belongs to the thioesterase PaaI family.</text>
</comment>
<dbReference type="Pfam" id="PF03061">
    <property type="entry name" value="4HBT"/>
    <property type="match status" value="1"/>
</dbReference>
<dbReference type="InterPro" id="IPR029069">
    <property type="entry name" value="HotDog_dom_sf"/>
</dbReference>
<protein>
    <submittedName>
        <fullName evidence="4">Uncharacterized protein (TIGR00369 family)</fullName>
    </submittedName>
</protein>
<dbReference type="CDD" id="cd03443">
    <property type="entry name" value="PaaI_thioesterase"/>
    <property type="match status" value="1"/>
</dbReference>
<dbReference type="InterPro" id="IPR006683">
    <property type="entry name" value="Thioestr_dom"/>
</dbReference>
<accession>A0A853C660</accession>